<dbReference type="EnsemblPlants" id="Solyc00g308530.1.1">
    <property type="protein sequence ID" value="Solyc00g308530.1.1"/>
    <property type="gene ID" value="Solyc00g308530.1"/>
</dbReference>
<organism evidence="1">
    <name type="scientific">Solanum lycopersicum</name>
    <name type="common">Tomato</name>
    <name type="synonym">Lycopersicon esculentum</name>
    <dbReference type="NCBI Taxonomy" id="4081"/>
    <lineage>
        <taxon>Eukaryota</taxon>
        <taxon>Viridiplantae</taxon>
        <taxon>Streptophyta</taxon>
        <taxon>Embryophyta</taxon>
        <taxon>Tracheophyta</taxon>
        <taxon>Spermatophyta</taxon>
        <taxon>Magnoliopsida</taxon>
        <taxon>eudicotyledons</taxon>
        <taxon>Gunneridae</taxon>
        <taxon>Pentapetalae</taxon>
        <taxon>asterids</taxon>
        <taxon>lamiids</taxon>
        <taxon>Solanales</taxon>
        <taxon>Solanaceae</taxon>
        <taxon>Solanoideae</taxon>
        <taxon>Solaneae</taxon>
        <taxon>Solanum</taxon>
        <taxon>Solanum subgen. Lycopersicon</taxon>
    </lineage>
</organism>
<dbReference type="AlphaFoldDB" id="A0A3Q7E6Y4"/>
<dbReference type="Proteomes" id="UP000004994">
    <property type="component" value="Chromosome 2"/>
</dbReference>
<reference evidence="1" key="2">
    <citation type="submission" date="2019-01" db="UniProtKB">
        <authorList>
            <consortium name="EnsemblPlants"/>
        </authorList>
    </citation>
    <scope>IDENTIFICATION</scope>
    <source>
        <strain evidence="1">cv. Heinz 1706</strain>
    </source>
</reference>
<protein>
    <submittedName>
        <fullName evidence="1">Uncharacterized protein</fullName>
    </submittedName>
</protein>
<sequence>MVVPESIARVRDRGYCLRELASTVVRRRRVQRTRSEGESKIKFFHFYSCSPFKL</sequence>
<reference evidence="1" key="1">
    <citation type="journal article" date="2012" name="Nature">
        <title>The tomato genome sequence provides insights into fleshy fruit evolution.</title>
        <authorList>
            <consortium name="Tomato Genome Consortium"/>
        </authorList>
    </citation>
    <scope>NUCLEOTIDE SEQUENCE [LARGE SCALE GENOMIC DNA]</scope>
    <source>
        <strain evidence="1">cv. Heinz 1706</strain>
    </source>
</reference>
<dbReference type="Gramene" id="Solyc00g308530.1.1">
    <property type="protein sequence ID" value="Solyc00g308530.1.1"/>
    <property type="gene ID" value="Solyc00g308530.1"/>
</dbReference>
<accession>A0A3Q7E6Y4</accession>
<evidence type="ECO:0000313" key="2">
    <source>
        <dbReference type="Proteomes" id="UP000004994"/>
    </source>
</evidence>
<keyword evidence="2" id="KW-1185">Reference proteome</keyword>
<dbReference type="PaxDb" id="4081-Solyc00g308530.1.1"/>
<dbReference type="InParanoid" id="A0A3Q7E6Y4"/>
<evidence type="ECO:0000313" key="1">
    <source>
        <dbReference type="EnsemblPlants" id="Solyc00g308530.1.1"/>
    </source>
</evidence>
<proteinExistence type="predicted"/>
<name>A0A3Q7E6Y4_SOLLC</name>